<evidence type="ECO:0000256" key="4">
    <source>
        <dbReference type="ARBA" id="ARBA00022676"/>
    </source>
</evidence>
<evidence type="ECO:0000313" key="13">
    <source>
        <dbReference type="Proteomes" id="UP000192634"/>
    </source>
</evidence>
<dbReference type="SUPFAM" id="SSF53448">
    <property type="entry name" value="Nucleotide-diphospho-sugar transferases"/>
    <property type="match status" value="1"/>
</dbReference>
<sequence>MSARVAAIVPAKDEAERVAATVTALLSLQDVDVVVVVDDGSTDATASEAADAGALVARHPANRGKAAALETGVARLVTEEQRTGSPEHVLLFADADLAESAANLEPLLVPVLLGSADLTVANIPRSASSLGSGRVVRLARAQIEAMTGRTIEQPLNGMRALTRATFADATPLASGWGVEAAMLVDVLRAGRRVVEVPVELTHRRTGNDIKGRVHRAMQLRDVSTALLARRFLS</sequence>
<keyword evidence="5 12" id="KW-0808">Transferase</keyword>
<dbReference type="EMBL" id="FWXN01000006">
    <property type="protein sequence ID" value="SMC62491.1"/>
    <property type="molecule type" value="Genomic_DNA"/>
</dbReference>
<dbReference type="GO" id="GO:0016757">
    <property type="term" value="F:glycosyltransferase activity"/>
    <property type="evidence" value="ECO:0007669"/>
    <property type="project" value="UniProtKB-KW"/>
</dbReference>
<evidence type="ECO:0000259" key="11">
    <source>
        <dbReference type="Pfam" id="PF00535"/>
    </source>
</evidence>
<dbReference type="Proteomes" id="UP000192634">
    <property type="component" value="Unassembled WGS sequence"/>
</dbReference>
<dbReference type="InterPro" id="IPR050256">
    <property type="entry name" value="Glycosyltransferase_2"/>
</dbReference>
<name>A0A1W2APW5_9MICO</name>
<comment type="cofactor">
    <cofactor evidence="1">
        <name>Mn(2+)</name>
        <dbReference type="ChEBI" id="CHEBI:29035"/>
    </cofactor>
</comment>
<evidence type="ECO:0000313" key="12">
    <source>
        <dbReference type="EMBL" id="SMC62491.1"/>
    </source>
</evidence>
<dbReference type="Gene3D" id="3.90.550.10">
    <property type="entry name" value="Spore Coat Polysaccharide Biosynthesis Protein SpsA, Chain A"/>
    <property type="match status" value="1"/>
</dbReference>
<protein>
    <recommendedName>
        <fullName evidence="8">Glucosyl-3-phosphoglycerate synthase</fullName>
        <ecNumber evidence="7">2.4.1.266</ecNumber>
    </recommendedName>
</protein>
<feature type="domain" description="Glycosyltransferase 2-like" evidence="11">
    <location>
        <begin position="8"/>
        <end position="139"/>
    </location>
</feature>
<evidence type="ECO:0000256" key="6">
    <source>
        <dbReference type="ARBA" id="ARBA00022842"/>
    </source>
</evidence>
<dbReference type="InterPro" id="IPR001173">
    <property type="entry name" value="Glyco_trans_2-like"/>
</dbReference>
<evidence type="ECO:0000256" key="3">
    <source>
        <dbReference type="ARBA" id="ARBA00006739"/>
    </source>
</evidence>
<comment type="catalytic activity">
    <reaction evidence="10">
        <text>an NDP-alpha-D-glucose + (2R)-3-phosphoglycerate = (2R)-2-O-(alpha-D-glucopyranosyl)-3-phospho-glycerate + a ribonucleoside 5'-diphosphate + H(+)</text>
        <dbReference type="Rhea" id="RHEA:47244"/>
        <dbReference type="ChEBI" id="CHEBI:15378"/>
        <dbReference type="ChEBI" id="CHEBI:57930"/>
        <dbReference type="ChEBI" id="CHEBI:58272"/>
        <dbReference type="ChEBI" id="CHEBI:62600"/>
        <dbReference type="ChEBI" id="CHEBI:76533"/>
        <dbReference type="EC" id="2.4.1.266"/>
    </reaction>
    <physiologicalReaction direction="left-to-right" evidence="10">
        <dbReference type="Rhea" id="RHEA:47245"/>
    </physiologicalReaction>
</comment>
<evidence type="ECO:0000256" key="1">
    <source>
        <dbReference type="ARBA" id="ARBA00001936"/>
    </source>
</evidence>
<evidence type="ECO:0000256" key="2">
    <source>
        <dbReference type="ARBA" id="ARBA00001946"/>
    </source>
</evidence>
<keyword evidence="4" id="KW-0328">Glycosyltransferase</keyword>
<dbReference type="EC" id="2.4.1.266" evidence="7"/>
<evidence type="ECO:0000256" key="5">
    <source>
        <dbReference type="ARBA" id="ARBA00022679"/>
    </source>
</evidence>
<evidence type="ECO:0000256" key="7">
    <source>
        <dbReference type="ARBA" id="ARBA00039022"/>
    </source>
</evidence>
<dbReference type="InterPro" id="IPR029044">
    <property type="entry name" value="Nucleotide-diphossugar_trans"/>
</dbReference>
<dbReference type="PANTHER" id="PTHR48090:SF10">
    <property type="entry name" value="GLUCOSYL-3-PHOSPHOGLYCERATE SYNTHASE"/>
    <property type="match status" value="1"/>
</dbReference>
<dbReference type="PANTHER" id="PTHR48090">
    <property type="entry name" value="UNDECAPRENYL-PHOSPHATE 4-DEOXY-4-FORMAMIDO-L-ARABINOSE TRANSFERASE-RELATED"/>
    <property type="match status" value="1"/>
</dbReference>
<evidence type="ECO:0000256" key="10">
    <source>
        <dbReference type="ARBA" id="ARBA00048997"/>
    </source>
</evidence>
<gene>
    <name evidence="12" type="ORF">SAMN06296429_10693</name>
</gene>
<dbReference type="AlphaFoldDB" id="A0A1W2APW5"/>
<reference evidence="12 13" key="1">
    <citation type="submission" date="2017-04" db="EMBL/GenBank/DDBJ databases">
        <authorList>
            <person name="Afonso C.L."/>
            <person name="Miller P.J."/>
            <person name="Scott M.A."/>
            <person name="Spackman E."/>
            <person name="Goraichik I."/>
            <person name="Dimitrov K.M."/>
            <person name="Suarez D.L."/>
            <person name="Swayne D.E."/>
        </authorList>
    </citation>
    <scope>NUCLEOTIDE SEQUENCE [LARGE SCALE GENOMIC DNA]</scope>
    <source>
        <strain evidence="12 13">CGMCC 1.12511</strain>
    </source>
</reference>
<keyword evidence="6" id="KW-0460">Magnesium</keyword>
<comment type="catalytic activity">
    <reaction evidence="9">
        <text>(2R)-3-phosphoglycerate + UDP-alpha-D-glucose = (2R)-2-O-(alpha-D-glucopyranosyl)-3-phospho-glycerate + UDP + H(+)</text>
        <dbReference type="Rhea" id="RHEA:31319"/>
        <dbReference type="ChEBI" id="CHEBI:15378"/>
        <dbReference type="ChEBI" id="CHEBI:58223"/>
        <dbReference type="ChEBI" id="CHEBI:58272"/>
        <dbReference type="ChEBI" id="CHEBI:58885"/>
        <dbReference type="ChEBI" id="CHEBI:62600"/>
        <dbReference type="EC" id="2.4.1.266"/>
    </reaction>
    <physiologicalReaction direction="left-to-right" evidence="9">
        <dbReference type="Rhea" id="RHEA:31320"/>
    </physiologicalReaction>
</comment>
<proteinExistence type="inferred from homology"/>
<evidence type="ECO:0000256" key="9">
    <source>
        <dbReference type="ARBA" id="ARBA00048689"/>
    </source>
</evidence>
<evidence type="ECO:0000256" key="8">
    <source>
        <dbReference type="ARBA" id="ARBA00040894"/>
    </source>
</evidence>
<comment type="similarity">
    <text evidence="3">Belongs to the glycosyltransferase 2 family.</text>
</comment>
<dbReference type="Pfam" id="PF00535">
    <property type="entry name" value="Glycos_transf_2"/>
    <property type="match status" value="1"/>
</dbReference>
<dbReference type="RefSeq" id="WP_234993805.1">
    <property type="nucleotide sequence ID" value="NZ_FWXN01000006.1"/>
</dbReference>
<accession>A0A1W2APW5</accession>
<organism evidence="12 13">
    <name type="scientific">Janibacter indicus</name>
    <dbReference type="NCBI Taxonomy" id="857417"/>
    <lineage>
        <taxon>Bacteria</taxon>
        <taxon>Bacillati</taxon>
        <taxon>Actinomycetota</taxon>
        <taxon>Actinomycetes</taxon>
        <taxon>Micrococcales</taxon>
        <taxon>Intrasporangiaceae</taxon>
        <taxon>Janibacter</taxon>
    </lineage>
</organism>
<comment type="cofactor">
    <cofactor evidence="2">
        <name>Mg(2+)</name>
        <dbReference type="ChEBI" id="CHEBI:18420"/>
    </cofactor>
</comment>